<evidence type="ECO:0000256" key="1">
    <source>
        <dbReference type="SAM" id="SignalP"/>
    </source>
</evidence>
<organism evidence="2 3">
    <name type="scientific">Colletotrichum navitas</name>
    <dbReference type="NCBI Taxonomy" id="681940"/>
    <lineage>
        <taxon>Eukaryota</taxon>
        <taxon>Fungi</taxon>
        <taxon>Dikarya</taxon>
        <taxon>Ascomycota</taxon>
        <taxon>Pezizomycotina</taxon>
        <taxon>Sordariomycetes</taxon>
        <taxon>Hypocreomycetidae</taxon>
        <taxon>Glomerellales</taxon>
        <taxon>Glomerellaceae</taxon>
        <taxon>Colletotrichum</taxon>
        <taxon>Colletotrichum graminicola species complex</taxon>
    </lineage>
</organism>
<protein>
    <recommendedName>
        <fullName evidence="4">Secreted protein</fullName>
    </recommendedName>
</protein>
<evidence type="ECO:0008006" key="4">
    <source>
        <dbReference type="Google" id="ProtNLM"/>
    </source>
</evidence>
<dbReference type="RefSeq" id="XP_060420260.1">
    <property type="nucleotide sequence ID" value="XM_060551018.1"/>
</dbReference>
<feature type="chain" id="PRO_5042053605" description="Secreted protein" evidence="1">
    <location>
        <begin position="31"/>
        <end position="91"/>
    </location>
</feature>
<dbReference type="Proteomes" id="UP001230504">
    <property type="component" value="Unassembled WGS sequence"/>
</dbReference>
<reference evidence="2" key="1">
    <citation type="submission" date="2021-06" db="EMBL/GenBank/DDBJ databases">
        <title>Comparative genomics, transcriptomics and evolutionary studies reveal genomic signatures of adaptation to plant cell wall in hemibiotrophic fungi.</title>
        <authorList>
            <consortium name="DOE Joint Genome Institute"/>
            <person name="Baroncelli R."/>
            <person name="Diaz J.F."/>
            <person name="Benocci T."/>
            <person name="Peng M."/>
            <person name="Battaglia E."/>
            <person name="Haridas S."/>
            <person name="Andreopoulos W."/>
            <person name="Labutti K."/>
            <person name="Pangilinan J."/>
            <person name="Floch G.L."/>
            <person name="Makela M.R."/>
            <person name="Henrissat B."/>
            <person name="Grigoriev I.V."/>
            <person name="Crouch J.A."/>
            <person name="De Vries R.P."/>
            <person name="Sukno S.A."/>
            <person name="Thon M.R."/>
        </authorList>
    </citation>
    <scope>NUCLEOTIDE SEQUENCE</scope>
    <source>
        <strain evidence="2">CBS 125086</strain>
    </source>
</reference>
<sequence>MGSRVPGSHCNWGLQLLLWLALADIHRTLPTHPSRRKSGMSIADEAICKRNTLGRDHGQFLVTIPSCLCSIFLLIRSRLTAAVMLCMMVCC</sequence>
<proteinExistence type="predicted"/>
<evidence type="ECO:0000313" key="3">
    <source>
        <dbReference type="Proteomes" id="UP001230504"/>
    </source>
</evidence>
<keyword evidence="3" id="KW-1185">Reference proteome</keyword>
<dbReference type="EMBL" id="JAHLJV010000002">
    <property type="protein sequence ID" value="KAK1599671.1"/>
    <property type="molecule type" value="Genomic_DNA"/>
</dbReference>
<evidence type="ECO:0000313" key="2">
    <source>
        <dbReference type="EMBL" id="KAK1599671.1"/>
    </source>
</evidence>
<feature type="signal peptide" evidence="1">
    <location>
        <begin position="1"/>
        <end position="30"/>
    </location>
</feature>
<comment type="caution">
    <text evidence="2">The sequence shown here is derived from an EMBL/GenBank/DDBJ whole genome shotgun (WGS) entry which is preliminary data.</text>
</comment>
<dbReference type="AlphaFoldDB" id="A0AAD8QBS9"/>
<name>A0AAD8QBS9_9PEZI</name>
<keyword evidence="1" id="KW-0732">Signal</keyword>
<dbReference type="GeneID" id="85435258"/>
<accession>A0AAD8QBS9</accession>
<gene>
    <name evidence="2" type="ORF">LY79DRAFT_146955</name>
</gene>